<evidence type="ECO:0000313" key="13">
    <source>
        <dbReference type="Proteomes" id="UP000612746"/>
    </source>
</evidence>
<dbReference type="InterPro" id="IPR011331">
    <property type="entry name" value="Ribosomal_eL37/eL43"/>
</dbReference>
<dbReference type="PANTHER" id="PTHR10602">
    <property type="entry name" value="EUKARYOTIC TRANSLATION INITIATION FACTOR 2 SUBUNIT 1"/>
    <property type="match status" value="1"/>
</dbReference>
<dbReference type="SUPFAM" id="SSF50249">
    <property type="entry name" value="Nucleic acid-binding proteins"/>
    <property type="match status" value="1"/>
</dbReference>
<dbReference type="FunFam" id="2.40.50.140:FF:000015">
    <property type="entry name" value="Eukaryotic translation initiation factor 2 subunit alpha"/>
    <property type="match status" value="1"/>
</dbReference>
<evidence type="ECO:0000256" key="7">
    <source>
        <dbReference type="ARBA" id="ARBA00022917"/>
    </source>
</evidence>
<proteinExistence type="inferred from homology"/>
<feature type="region of interest" description="Disordered" evidence="10">
    <location>
        <begin position="385"/>
        <end position="408"/>
    </location>
</feature>
<keyword evidence="9" id="KW-0687">Ribonucleoprotein</keyword>
<dbReference type="InterPro" id="IPR011488">
    <property type="entry name" value="TIF_2_asu"/>
</dbReference>
<dbReference type="Gene3D" id="1.10.150.190">
    <property type="entry name" value="Translation initiation factor 2, subunit 1, domain 2"/>
    <property type="match status" value="1"/>
</dbReference>
<evidence type="ECO:0000256" key="6">
    <source>
        <dbReference type="ARBA" id="ARBA00022884"/>
    </source>
</evidence>
<evidence type="ECO:0000256" key="5">
    <source>
        <dbReference type="ARBA" id="ARBA00022553"/>
    </source>
</evidence>
<dbReference type="OrthoDB" id="1685042at2759"/>
<dbReference type="GO" id="GO:0003723">
    <property type="term" value="F:RNA binding"/>
    <property type="evidence" value="ECO:0007669"/>
    <property type="project" value="UniProtKB-KW"/>
</dbReference>
<keyword evidence="5" id="KW-0597">Phosphoprotein</keyword>
<comment type="similarity">
    <text evidence="2">Belongs to the eIF-2-alpha family.</text>
</comment>
<dbReference type="PANTHER" id="PTHR10602:SF0">
    <property type="entry name" value="EUKARYOTIC TRANSLATION INITIATION FACTOR 2 SUBUNIT 1"/>
    <property type="match status" value="1"/>
</dbReference>
<dbReference type="Pfam" id="PF00575">
    <property type="entry name" value="S1"/>
    <property type="match status" value="1"/>
</dbReference>
<evidence type="ECO:0000256" key="10">
    <source>
        <dbReference type="SAM" id="MobiDB-lite"/>
    </source>
</evidence>
<dbReference type="PROSITE" id="PS50126">
    <property type="entry name" value="S1"/>
    <property type="match status" value="1"/>
</dbReference>
<dbReference type="SUPFAM" id="SSF116742">
    <property type="entry name" value="eIF2alpha middle domain-like"/>
    <property type="match status" value="1"/>
</dbReference>
<gene>
    <name evidence="12" type="ORF">INT44_007347</name>
</gene>
<dbReference type="GO" id="GO:0005850">
    <property type="term" value="C:eukaryotic translation initiation factor 2 complex"/>
    <property type="evidence" value="ECO:0007669"/>
    <property type="project" value="TreeGrafter"/>
</dbReference>
<evidence type="ECO:0000256" key="8">
    <source>
        <dbReference type="ARBA" id="ARBA00022980"/>
    </source>
</evidence>
<keyword evidence="6" id="KW-0694">RNA-binding</keyword>
<comment type="caution">
    <text evidence="12">The sequence shown here is derived from an EMBL/GenBank/DDBJ whole genome shotgun (WGS) entry which is preliminary data.</text>
</comment>
<dbReference type="InterPro" id="IPR012340">
    <property type="entry name" value="NA-bd_OB-fold"/>
</dbReference>
<dbReference type="CDD" id="cd04452">
    <property type="entry name" value="S1_IF2_alpha"/>
    <property type="match status" value="1"/>
</dbReference>
<dbReference type="Gene3D" id="3.30.70.1130">
    <property type="entry name" value="EIF_2_alpha"/>
    <property type="match status" value="1"/>
</dbReference>
<dbReference type="GO" id="GO:0005829">
    <property type="term" value="C:cytosol"/>
    <property type="evidence" value="ECO:0007669"/>
    <property type="project" value="UniProtKB-SubCell"/>
</dbReference>
<dbReference type="Gene3D" id="2.20.25.30">
    <property type="match status" value="1"/>
</dbReference>
<name>A0A8H7PMR1_9FUNG</name>
<dbReference type="SUPFAM" id="SSF110993">
    <property type="entry name" value="eIF-2-alpha, C-terminal domain"/>
    <property type="match status" value="1"/>
</dbReference>
<protein>
    <recommendedName>
        <fullName evidence="11">S1 motif domain-containing protein</fullName>
    </recommendedName>
</protein>
<dbReference type="SMART" id="SM00316">
    <property type="entry name" value="S1"/>
    <property type="match status" value="1"/>
</dbReference>
<accession>A0A8H7PMR1</accession>
<dbReference type="Proteomes" id="UP000612746">
    <property type="component" value="Unassembled WGS sequence"/>
</dbReference>
<feature type="domain" description="S1 motif" evidence="11">
    <location>
        <begin position="19"/>
        <end position="90"/>
    </location>
</feature>
<evidence type="ECO:0000256" key="2">
    <source>
        <dbReference type="ARBA" id="ARBA00007223"/>
    </source>
</evidence>
<dbReference type="AlphaFoldDB" id="A0A8H7PMR1"/>
<dbReference type="Pfam" id="PF07541">
    <property type="entry name" value="EIF_2_alpha"/>
    <property type="match status" value="1"/>
</dbReference>
<evidence type="ECO:0000259" key="11">
    <source>
        <dbReference type="PROSITE" id="PS50126"/>
    </source>
</evidence>
<dbReference type="GO" id="GO:0033290">
    <property type="term" value="C:eukaryotic 48S preinitiation complex"/>
    <property type="evidence" value="ECO:0007669"/>
    <property type="project" value="TreeGrafter"/>
</dbReference>
<keyword evidence="4" id="KW-0396">Initiation factor</keyword>
<evidence type="ECO:0000256" key="4">
    <source>
        <dbReference type="ARBA" id="ARBA00022540"/>
    </source>
</evidence>
<dbReference type="GO" id="GO:0003743">
    <property type="term" value="F:translation initiation factor activity"/>
    <property type="evidence" value="ECO:0007669"/>
    <property type="project" value="UniProtKB-KW"/>
</dbReference>
<dbReference type="GO" id="GO:0043022">
    <property type="term" value="F:ribosome binding"/>
    <property type="evidence" value="ECO:0007669"/>
    <property type="project" value="TreeGrafter"/>
</dbReference>
<keyword evidence="3" id="KW-0963">Cytoplasm</keyword>
<dbReference type="InterPro" id="IPR003029">
    <property type="entry name" value="S1_domain"/>
</dbReference>
<evidence type="ECO:0000256" key="9">
    <source>
        <dbReference type="ARBA" id="ARBA00023274"/>
    </source>
</evidence>
<keyword evidence="7" id="KW-0648">Protein biosynthesis</keyword>
<sequence length="408" mass="46008">MATDTLNCRMYEKEFPEVDDLVMVNVRQIADMGAYVKLLEYNDREGMILLSELSRRRIRSVQKLIRVNRNEVVVVLRVDEEKGYIDLSKRRVSPEEISKCEEKYNKSKAVHSILRHVAEKHHIALKELYETIGWPLYKKYGHAFDAFKMAIIQPEEVFEGIQMTPQVRDELVGNIKRRMTPQPVKIRAQLDLRCTGIDGVNAIKAALTAGEAVSTEEVPIKVTYLAAPLYVVTADALDKQLGFEVMEKAIQVMKETLEEFKWSRFKVEKDAQLVSENDDRDFAALMAKAEKENELVSGDEDEGDAVAAASDDDIPRVPLPSVSVTPSPTLSADVAETVLSTTRRRPALPAVIPLPRSVPVINWSVKSQRRKTTGTGRMRHLKDVSRRFKNGFREGTQAKKQKTAAASA</sequence>
<keyword evidence="8" id="KW-0689">Ribosomal protein</keyword>
<dbReference type="InterPro" id="IPR024055">
    <property type="entry name" value="TIF2_asu_C"/>
</dbReference>
<evidence type="ECO:0000313" key="12">
    <source>
        <dbReference type="EMBL" id="KAG2176683.1"/>
    </source>
</evidence>
<keyword evidence="13" id="KW-1185">Reference proteome</keyword>
<comment type="subcellular location">
    <subcellularLocation>
        <location evidence="1">Cytoplasm</location>
        <location evidence="1">Cytosol</location>
    </subcellularLocation>
</comment>
<evidence type="ECO:0000256" key="1">
    <source>
        <dbReference type="ARBA" id="ARBA00004514"/>
    </source>
</evidence>
<dbReference type="GO" id="GO:0003735">
    <property type="term" value="F:structural constituent of ribosome"/>
    <property type="evidence" value="ECO:0007669"/>
    <property type="project" value="InterPro"/>
</dbReference>
<dbReference type="InterPro" id="IPR024054">
    <property type="entry name" value="TIF2_asu_middle_sf"/>
</dbReference>
<dbReference type="Gene3D" id="2.40.50.140">
    <property type="entry name" value="Nucleic acid-binding proteins"/>
    <property type="match status" value="1"/>
</dbReference>
<reference evidence="12" key="1">
    <citation type="submission" date="2020-12" db="EMBL/GenBank/DDBJ databases">
        <title>Metabolic potential, ecology and presence of endohyphal bacteria is reflected in genomic diversity of Mucoromycotina.</title>
        <authorList>
            <person name="Muszewska A."/>
            <person name="Okrasinska A."/>
            <person name="Steczkiewicz K."/>
            <person name="Drgas O."/>
            <person name="Orlowska M."/>
            <person name="Perlinska-Lenart U."/>
            <person name="Aleksandrzak-Piekarczyk T."/>
            <person name="Szatraj K."/>
            <person name="Zielenkiewicz U."/>
            <person name="Pilsyk S."/>
            <person name="Malc E."/>
            <person name="Mieczkowski P."/>
            <person name="Kruszewska J.S."/>
            <person name="Biernat P."/>
            <person name="Pawlowska J."/>
        </authorList>
    </citation>
    <scope>NUCLEOTIDE SEQUENCE</scope>
    <source>
        <strain evidence="12">WA0000051536</strain>
    </source>
</reference>
<dbReference type="FunFam" id="1.10.150.190:FF:000002">
    <property type="entry name" value="Translation initiation factor 2, alpha subunit"/>
    <property type="match status" value="1"/>
</dbReference>
<dbReference type="InterPro" id="IPR044126">
    <property type="entry name" value="S1_IF2_alpha"/>
</dbReference>
<dbReference type="EMBL" id="JAEPRA010000013">
    <property type="protein sequence ID" value="KAG2176683.1"/>
    <property type="molecule type" value="Genomic_DNA"/>
</dbReference>
<evidence type="ECO:0000256" key="3">
    <source>
        <dbReference type="ARBA" id="ARBA00022490"/>
    </source>
</evidence>
<organism evidence="12 13">
    <name type="scientific">Umbelopsis vinacea</name>
    <dbReference type="NCBI Taxonomy" id="44442"/>
    <lineage>
        <taxon>Eukaryota</taxon>
        <taxon>Fungi</taxon>
        <taxon>Fungi incertae sedis</taxon>
        <taxon>Mucoromycota</taxon>
        <taxon>Mucoromycotina</taxon>
        <taxon>Umbelopsidomycetes</taxon>
        <taxon>Umbelopsidales</taxon>
        <taxon>Umbelopsidaceae</taxon>
        <taxon>Umbelopsis</taxon>
    </lineage>
</organism>
<dbReference type="GO" id="GO:0005840">
    <property type="term" value="C:ribosome"/>
    <property type="evidence" value="ECO:0007669"/>
    <property type="project" value="UniProtKB-KW"/>
</dbReference>